<evidence type="ECO:0000313" key="1">
    <source>
        <dbReference type="EMBL" id="MBD2316893.1"/>
    </source>
</evidence>
<dbReference type="RefSeq" id="WP_190577769.1">
    <property type="nucleotide sequence ID" value="NZ_CAWPQU010000002.1"/>
</dbReference>
<comment type="caution">
    <text evidence="1">The sequence shown here is derived from an EMBL/GenBank/DDBJ whole genome shotgun (WGS) entry which is preliminary data.</text>
</comment>
<sequence length="86" mass="9221">MKPTAISIENSAINDDKQAPFIAPNIDVVIPQAIINIPKQENTIFDPAKSCKIPATTSSAINPSPQPETIEIRIKNKSINPTVASV</sequence>
<protein>
    <submittedName>
        <fullName evidence="1">Uncharacterized protein</fullName>
    </submittedName>
</protein>
<dbReference type="Proteomes" id="UP000618445">
    <property type="component" value="Unassembled WGS sequence"/>
</dbReference>
<gene>
    <name evidence="1" type="ORF">H6G05_08540</name>
</gene>
<organism evidence="1 2">
    <name type="scientific">Phormidium tenue FACHB-1050</name>
    <dbReference type="NCBI Taxonomy" id="2692857"/>
    <lineage>
        <taxon>Bacteria</taxon>
        <taxon>Bacillati</taxon>
        <taxon>Cyanobacteriota</taxon>
        <taxon>Cyanophyceae</taxon>
        <taxon>Oscillatoriophycideae</taxon>
        <taxon>Oscillatoriales</taxon>
        <taxon>Oscillatoriaceae</taxon>
        <taxon>Phormidium</taxon>
    </lineage>
</organism>
<evidence type="ECO:0000313" key="2">
    <source>
        <dbReference type="Proteomes" id="UP000618445"/>
    </source>
</evidence>
<keyword evidence="2" id="KW-1185">Reference proteome</keyword>
<accession>A0ABR8C7Y1</accession>
<name>A0ABR8C7Y1_9CYAN</name>
<proteinExistence type="predicted"/>
<dbReference type="EMBL" id="JACJQY010000010">
    <property type="protein sequence ID" value="MBD2316893.1"/>
    <property type="molecule type" value="Genomic_DNA"/>
</dbReference>
<reference evidence="1 2" key="1">
    <citation type="journal article" date="2020" name="ISME J.">
        <title>Comparative genomics reveals insights into cyanobacterial evolution and habitat adaptation.</title>
        <authorList>
            <person name="Chen M.Y."/>
            <person name="Teng W.K."/>
            <person name="Zhao L."/>
            <person name="Hu C.X."/>
            <person name="Zhou Y.K."/>
            <person name="Han B.P."/>
            <person name="Song L.R."/>
            <person name="Shu W.S."/>
        </authorList>
    </citation>
    <scope>NUCLEOTIDE SEQUENCE [LARGE SCALE GENOMIC DNA]</scope>
    <source>
        <strain evidence="1 2">FACHB-1050</strain>
    </source>
</reference>